<keyword evidence="3" id="KW-1185">Reference proteome</keyword>
<dbReference type="Gene3D" id="3.40.50.720">
    <property type="entry name" value="NAD(P)-binding Rossmann-like Domain"/>
    <property type="match status" value="1"/>
</dbReference>
<dbReference type="EMBL" id="MUXE01000002">
    <property type="protein sequence ID" value="PUE66154.1"/>
    <property type="molecule type" value="Genomic_DNA"/>
</dbReference>
<dbReference type="Pfam" id="PF02254">
    <property type="entry name" value="TrkA_N"/>
    <property type="match status" value="1"/>
</dbReference>
<name>A0A363D4C4_9BACT</name>
<evidence type="ECO:0000313" key="2">
    <source>
        <dbReference type="EMBL" id="PUE66154.1"/>
    </source>
</evidence>
<feature type="domain" description="RCK C-terminal" evidence="1">
    <location>
        <begin position="141"/>
        <end position="229"/>
    </location>
</feature>
<dbReference type="AlphaFoldDB" id="A0A363D4C4"/>
<accession>A0A363D4C4</accession>
<reference evidence="2 3" key="1">
    <citation type="submission" date="2017-02" db="EMBL/GenBank/DDBJ databases">
        <title>Arcobacter caeni sp. nov, a new Arcobacter species isolated from reclaimed water.</title>
        <authorList>
            <person name="Figueras M.J."/>
            <person name="Perez-Cataluna A."/>
            <person name="Salas-Masso N."/>
        </authorList>
    </citation>
    <scope>NUCLEOTIDE SEQUENCE [LARGE SCALE GENOMIC DNA]</scope>
    <source>
        <strain evidence="2 3">RW17-10</strain>
    </source>
</reference>
<gene>
    <name evidence="2" type="ORF">B0174_02485</name>
</gene>
<comment type="caution">
    <text evidence="2">The sequence shown here is derived from an EMBL/GenBank/DDBJ whole genome shotgun (WGS) entry which is preliminary data.</text>
</comment>
<evidence type="ECO:0000313" key="3">
    <source>
        <dbReference type="Proteomes" id="UP000251135"/>
    </source>
</evidence>
<dbReference type="SUPFAM" id="SSF51735">
    <property type="entry name" value="NAD(P)-binding Rossmann-fold domains"/>
    <property type="match status" value="1"/>
</dbReference>
<dbReference type="Gene3D" id="3.30.70.1450">
    <property type="entry name" value="Regulator of K+ conductance, C-terminal domain"/>
    <property type="match status" value="1"/>
</dbReference>
<dbReference type="SUPFAM" id="SSF116726">
    <property type="entry name" value="TrkA C-terminal domain-like"/>
    <property type="match status" value="1"/>
</dbReference>
<dbReference type="PANTHER" id="PTHR43833">
    <property type="entry name" value="POTASSIUM CHANNEL PROTEIN 2-RELATED-RELATED"/>
    <property type="match status" value="1"/>
</dbReference>
<dbReference type="GO" id="GO:0006813">
    <property type="term" value="P:potassium ion transport"/>
    <property type="evidence" value="ECO:0007669"/>
    <property type="project" value="InterPro"/>
</dbReference>
<dbReference type="PANTHER" id="PTHR43833:SF9">
    <property type="entry name" value="POTASSIUM CHANNEL PROTEIN YUGO-RELATED"/>
    <property type="match status" value="1"/>
</dbReference>
<dbReference type="RefSeq" id="WP_108558062.1">
    <property type="nucleotide sequence ID" value="NZ_MUXE01000002.1"/>
</dbReference>
<protein>
    <recommendedName>
        <fullName evidence="1">RCK C-terminal domain-containing protein</fullName>
    </recommendedName>
</protein>
<dbReference type="InterPro" id="IPR036291">
    <property type="entry name" value="NAD(P)-bd_dom_sf"/>
</dbReference>
<dbReference type="InterPro" id="IPR050721">
    <property type="entry name" value="Trk_Ktr_HKT_K-transport"/>
</dbReference>
<dbReference type="GO" id="GO:0008324">
    <property type="term" value="F:monoatomic cation transmembrane transporter activity"/>
    <property type="evidence" value="ECO:0007669"/>
    <property type="project" value="InterPro"/>
</dbReference>
<dbReference type="InterPro" id="IPR006037">
    <property type="entry name" value="RCK_C"/>
</dbReference>
<organism evidence="2 3">
    <name type="scientific">Arcobacter caeni</name>
    <dbReference type="NCBI Taxonomy" id="1912877"/>
    <lineage>
        <taxon>Bacteria</taxon>
        <taxon>Pseudomonadati</taxon>
        <taxon>Campylobacterota</taxon>
        <taxon>Epsilonproteobacteria</taxon>
        <taxon>Campylobacterales</taxon>
        <taxon>Arcobacteraceae</taxon>
        <taxon>Arcobacter</taxon>
    </lineage>
</organism>
<dbReference type="Proteomes" id="UP000251135">
    <property type="component" value="Unassembled WGS sequence"/>
</dbReference>
<proteinExistence type="predicted"/>
<evidence type="ECO:0000259" key="1">
    <source>
        <dbReference type="PROSITE" id="PS51202"/>
    </source>
</evidence>
<dbReference type="OrthoDB" id="5338685at2"/>
<dbReference type="InterPro" id="IPR036721">
    <property type="entry name" value="RCK_C_sf"/>
</dbReference>
<dbReference type="PROSITE" id="PS51202">
    <property type="entry name" value="RCK_C"/>
    <property type="match status" value="1"/>
</dbReference>
<dbReference type="Pfam" id="PF02080">
    <property type="entry name" value="TrkA_C"/>
    <property type="match status" value="1"/>
</dbReference>
<sequence length="231" mass="26574">MSKVIIYGYSNLGSKIANSLKKSKYEIIIVDYDEDNYNKAISDGFNAFNKELLEDEELIEIGIKNNVKAFYCVSDSENNNFFVTLSARNLNKNIKIISKASSKQDNKKMLLAGATKIINPYEIGALRIFRLLEKPIISHVLDKILFGDSLLNIEEFTIIKGSYLDGKYLNDFDFTKDFNIIIIGLTDKELSDEFIFNSYFRNHKIDSGDTLVVIGYKENLDKFDKYVRSRY</sequence>
<dbReference type="InterPro" id="IPR003148">
    <property type="entry name" value="RCK_N"/>
</dbReference>